<evidence type="ECO:0000313" key="2">
    <source>
        <dbReference type="Proteomes" id="UP000247647"/>
    </source>
</evidence>
<dbReference type="EMBL" id="KZ821492">
    <property type="protein sequence ID" value="PYH29511.1"/>
    <property type="molecule type" value="Genomic_DNA"/>
</dbReference>
<dbReference type="GeneID" id="37120860"/>
<organism evidence="1 2">
    <name type="scientific">Aspergillus neoniger (strain CBS 115656)</name>
    <dbReference type="NCBI Taxonomy" id="1448310"/>
    <lineage>
        <taxon>Eukaryota</taxon>
        <taxon>Fungi</taxon>
        <taxon>Dikarya</taxon>
        <taxon>Ascomycota</taxon>
        <taxon>Pezizomycotina</taxon>
        <taxon>Eurotiomycetes</taxon>
        <taxon>Eurotiomycetidae</taxon>
        <taxon>Eurotiales</taxon>
        <taxon>Aspergillaceae</taxon>
        <taxon>Aspergillus</taxon>
        <taxon>Aspergillus subgen. Circumdati</taxon>
    </lineage>
</organism>
<gene>
    <name evidence="1" type="ORF">BO87DRAFT_180623</name>
</gene>
<protein>
    <submittedName>
        <fullName evidence="1">Uncharacterized protein</fullName>
    </submittedName>
</protein>
<reference evidence="1" key="1">
    <citation type="submission" date="2016-12" db="EMBL/GenBank/DDBJ databases">
        <title>The genomes of Aspergillus section Nigri reveals drivers in fungal speciation.</title>
        <authorList>
            <consortium name="DOE Joint Genome Institute"/>
            <person name="Vesth T.C."/>
            <person name="Nybo J."/>
            <person name="Theobald S."/>
            <person name="Brandl J."/>
            <person name="Frisvad J.C."/>
            <person name="Nielsen K.F."/>
            <person name="Lyhne E.K."/>
            <person name="Kogle M.E."/>
            <person name="Kuo A."/>
            <person name="Riley R."/>
            <person name="Clum A."/>
            <person name="Nolan M."/>
            <person name="Lipzen A."/>
            <person name="Salamov A."/>
            <person name="Henrissat B."/>
            <person name="Wiebenga A."/>
            <person name="De Vries R.P."/>
            <person name="Grigoriev I.V."/>
            <person name="Mortensen U.H."/>
            <person name="Andersen M.R."/>
            <person name="Baker S.E."/>
        </authorList>
    </citation>
    <scope>NUCLEOTIDE SEQUENCE [LARGE SCALE GENOMIC DNA]</scope>
    <source>
        <strain evidence="1">CBS 115656</strain>
    </source>
</reference>
<dbReference type="Proteomes" id="UP000247647">
    <property type="component" value="Unassembled WGS sequence"/>
</dbReference>
<sequence>MLLLLLLLGRLSDLCLHTCILHTWLRVGWFSSLFCFLTPLKGLATETTTTGTMDNHQYNRIILSINLCCKEQA</sequence>
<dbReference type="RefSeq" id="XP_025474989.1">
    <property type="nucleotide sequence ID" value="XM_025618404.1"/>
</dbReference>
<accession>A0A318Y5H5</accession>
<dbReference type="AlphaFoldDB" id="A0A318Y5H5"/>
<evidence type="ECO:0000313" key="1">
    <source>
        <dbReference type="EMBL" id="PYH29511.1"/>
    </source>
</evidence>
<proteinExistence type="predicted"/>
<keyword evidence="2" id="KW-1185">Reference proteome</keyword>
<name>A0A318Y5H5_ASPNB</name>